<dbReference type="PROSITE" id="PS50850">
    <property type="entry name" value="MFS"/>
    <property type="match status" value="1"/>
</dbReference>
<evidence type="ECO:0000259" key="7">
    <source>
        <dbReference type="PROSITE" id="PS50850"/>
    </source>
</evidence>
<feature type="transmembrane region" description="Helical" evidence="6">
    <location>
        <begin position="360"/>
        <end position="382"/>
    </location>
</feature>
<feature type="domain" description="Major facilitator superfamily (MFS) profile" evidence="7">
    <location>
        <begin position="26"/>
        <end position="434"/>
    </location>
</feature>
<keyword evidence="2" id="KW-0813">Transport</keyword>
<sequence length="434" mass="46987">MKFSLPLYKSDRKPIFLNFRSSSTYVLVTVSIAMFVNMLAYSLIVPIVPFIVDALNRGLPVDSGIPYDSHVQDDAETSKKTGIMLAFFAVGLLIGSPIFGYMGDRITKRKIPMLMGIGGMIIATLLFLFIDKYYQFLIARALQGFADASVWTLGMAMVADAYPVEQLGRQMSKVLLSYSIGLVAGAPIGGAGVDFILRLLMIEKSDYLPEWLENEEKEESVKDETIINEEATIGQDNETCSSIISTSNAEPPVKGRVSTWTLISNPRLIAAALLAFANGVIYNVFEPTLTVKLSKEFGLNASQIGLVFLAQMIPTFVSTPLSGWIHDRYGPKIVCITTMPLCALFMILMGTQNQDSPGGVAPLIVLFALQGFTAFAFLTPALPEIAHVAQVEGGKVGDSGTGRSFSIFNMAFGVGALIGEPGKIIDYRGVAAKK</sequence>
<dbReference type="InterPro" id="IPR050930">
    <property type="entry name" value="MFS_Vesicular_Transporter"/>
</dbReference>
<evidence type="ECO:0000256" key="5">
    <source>
        <dbReference type="ARBA" id="ARBA00023136"/>
    </source>
</evidence>
<keyword evidence="3 6" id="KW-0812">Transmembrane</keyword>
<dbReference type="Gene3D" id="1.20.1250.20">
    <property type="entry name" value="MFS general substrate transporter like domains"/>
    <property type="match status" value="2"/>
</dbReference>
<feature type="transmembrane region" description="Helical" evidence="6">
    <location>
        <begin position="268"/>
        <end position="285"/>
    </location>
</feature>
<evidence type="ECO:0000313" key="9">
    <source>
        <dbReference type="Proteomes" id="UP001476247"/>
    </source>
</evidence>
<feature type="transmembrane region" description="Helical" evidence="6">
    <location>
        <begin position="83"/>
        <end position="101"/>
    </location>
</feature>
<accession>A0ABP9XM51</accession>
<comment type="caution">
    <text evidence="8">The sequence shown here is derived from an EMBL/GenBank/DDBJ whole genome shotgun (WGS) entry which is preliminary data.</text>
</comment>
<comment type="subcellular location">
    <subcellularLocation>
        <location evidence="1">Membrane</location>
        <topology evidence="1">Multi-pass membrane protein</topology>
    </subcellularLocation>
</comment>
<dbReference type="CDD" id="cd17325">
    <property type="entry name" value="MFS_MdtG_SLC18_like"/>
    <property type="match status" value="1"/>
</dbReference>
<feature type="transmembrane region" description="Helical" evidence="6">
    <location>
        <begin position="329"/>
        <end position="348"/>
    </location>
</feature>
<evidence type="ECO:0000313" key="8">
    <source>
        <dbReference type="EMBL" id="GAA5795127.1"/>
    </source>
</evidence>
<dbReference type="InterPro" id="IPR020846">
    <property type="entry name" value="MFS_dom"/>
</dbReference>
<dbReference type="InterPro" id="IPR036259">
    <property type="entry name" value="MFS_trans_sf"/>
</dbReference>
<feature type="transmembrane region" description="Helical" evidence="6">
    <location>
        <begin position="142"/>
        <end position="162"/>
    </location>
</feature>
<reference evidence="8 9" key="1">
    <citation type="submission" date="2024-04" db="EMBL/GenBank/DDBJ databases">
        <title>genome sequences of Mucor flavus KT1a and Helicostylum pulchrum KT1b strains isolation_sourced from the surface of a dry-aged beef.</title>
        <authorList>
            <person name="Toyotome T."/>
            <person name="Hosono M."/>
            <person name="Torimaru M."/>
            <person name="Fukuda K."/>
            <person name="Mikami N."/>
        </authorList>
    </citation>
    <scope>NUCLEOTIDE SEQUENCE [LARGE SCALE GENOMIC DNA]</scope>
    <source>
        <strain evidence="8 9">KT1b</strain>
    </source>
</reference>
<feature type="transmembrane region" description="Helical" evidence="6">
    <location>
        <begin position="174"/>
        <end position="201"/>
    </location>
</feature>
<dbReference type="PANTHER" id="PTHR23506">
    <property type="entry name" value="GH10249P"/>
    <property type="match status" value="1"/>
</dbReference>
<gene>
    <name evidence="8" type="ORF">HPULCUR_000479</name>
</gene>
<keyword evidence="9" id="KW-1185">Reference proteome</keyword>
<dbReference type="SUPFAM" id="SSF103473">
    <property type="entry name" value="MFS general substrate transporter"/>
    <property type="match status" value="1"/>
</dbReference>
<dbReference type="Proteomes" id="UP001476247">
    <property type="component" value="Unassembled WGS sequence"/>
</dbReference>
<keyword evidence="5 6" id="KW-0472">Membrane</keyword>
<dbReference type="PANTHER" id="PTHR23506:SF23">
    <property type="entry name" value="GH10249P"/>
    <property type="match status" value="1"/>
</dbReference>
<keyword evidence="4 6" id="KW-1133">Transmembrane helix</keyword>
<evidence type="ECO:0000256" key="4">
    <source>
        <dbReference type="ARBA" id="ARBA00022989"/>
    </source>
</evidence>
<feature type="transmembrane region" description="Helical" evidence="6">
    <location>
        <begin position="297"/>
        <end position="317"/>
    </location>
</feature>
<protein>
    <recommendedName>
        <fullName evidence="7">Major facilitator superfamily (MFS) profile domain-containing protein</fullName>
    </recommendedName>
</protein>
<proteinExistence type="predicted"/>
<feature type="transmembrane region" description="Helical" evidence="6">
    <location>
        <begin position="113"/>
        <end position="130"/>
    </location>
</feature>
<organism evidence="8 9">
    <name type="scientific">Helicostylum pulchrum</name>
    <dbReference type="NCBI Taxonomy" id="562976"/>
    <lineage>
        <taxon>Eukaryota</taxon>
        <taxon>Fungi</taxon>
        <taxon>Fungi incertae sedis</taxon>
        <taxon>Mucoromycota</taxon>
        <taxon>Mucoromycotina</taxon>
        <taxon>Mucoromycetes</taxon>
        <taxon>Mucorales</taxon>
        <taxon>Mucorineae</taxon>
        <taxon>Mucoraceae</taxon>
        <taxon>Helicostylum</taxon>
    </lineage>
</organism>
<dbReference type="EMBL" id="BAABUJ010000004">
    <property type="protein sequence ID" value="GAA5795127.1"/>
    <property type="molecule type" value="Genomic_DNA"/>
</dbReference>
<name>A0ABP9XM51_9FUNG</name>
<evidence type="ECO:0000256" key="6">
    <source>
        <dbReference type="SAM" id="Phobius"/>
    </source>
</evidence>
<evidence type="ECO:0000256" key="3">
    <source>
        <dbReference type="ARBA" id="ARBA00022692"/>
    </source>
</evidence>
<dbReference type="InterPro" id="IPR011701">
    <property type="entry name" value="MFS"/>
</dbReference>
<evidence type="ECO:0000256" key="2">
    <source>
        <dbReference type="ARBA" id="ARBA00022448"/>
    </source>
</evidence>
<feature type="transmembrane region" description="Helical" evidence="6">
    <location>
        <begin position="25"/>
        <end position="52"/>
    </location>
</feature>
<evidence type="ECO:0000256" key="1">
    <source>
        <dbReference type="ARBA" id="ARBA00004141"/>
    </source>
</evidence>
<dbReference type="Pfam" id="PF07690">
    <property type="entry name" value="MFS_1"/>
    <property type="match status" value="2"/>
</dbReference>